<protein>
    <recommendedName>
        <fullName evidence="2">histidine kinase</fullName>
        <ecNumber evidence="2">2.7.13.3</ecNumber>
    </recommendedName>
</protein>
<dbReference type="SMART" id="SM00388">
    <property type="entry name" value="HisKA"/>
    <property type="match status" value="1"/>
</dbReference>
<dbReference type="SUPFAM" id="SSF47384">
    <property type="entry name" value="Homodimeric domain of signal transducing histidine kinase"/>
    <property type="match status" value="1"/>
</dbReference>
<dbReference type="EMBL" id="JACYTO010000001">
    <property type="protein sequence ID" value="MBD8501849.1"/>
    <property type="molecule type" value="Genomic_DNA"/>
</dbReference>
<dbReference type="InterPro" id="IPR035965">
    <property type="entry name" value="PAS-like_dom_sf"/>
</dbReference>
<comment type="caution">
    <text evidence="9">The sequence shown here is derived from an EMBL/GenBank/DDBJ whole genome shotgun (WGS) entry which is preliminary data.</text>
</comment>
<dbReference type="SMART" id="SM00448">
    <property type="entry name" value="REC"/>
    <property type="match status" value="1"/>
</dbReference>
<dbReference type="Gene3D" id="3.30.450.20">
    <property type="entry name" value="PAS domain"/>
    <property type="match status" value="1"/>
</dbReference>
<dbReference type="EC" id="2.7.13.3" evidence="2"/>
<feature type="modified residue" description="4-aspartylphosphate" evidence="4">
    <location>
        <position position="711"/>
    </location>
</feature>
<dbReference type="CDD" id="cd00082">
    <property type="entry name" value="HisKA"/>
    <property type="match status" value="1"/>
</dbReference>
<dbReference type="PROSITE" id="PS50109">
    <property type="entry name" value="HIS_KIN"/>
    <property type="match status" value="1"/>
</dbReference>
<dbReference type="PROSITE" id="PS50112">
    <property type="entry name" value="PAS"/>
    <property type="match status" value="1"/>
</dbReference>
<evidence type="ECO:0000259" key="6">
    <source>
        <dbReference type="PROSITE" id="PS50109"/>
    </source>
</evidence>
<dbReference type="Pfam" id="PF00072">
    <property type="entry name" value="Response_reg"/>
    <property type="match status" value="1"/>
</dbReference>
<dbReference type="SMART" id="SM00387">
    <property type="entry name" value="HATPase_c"/>
    <property type="match status" value="1"/>
</dbReference>
<feature type="domain" description="PAS" evidence="8">
    <location>
        <begin position="282"/>
        <end position="352"/>
    </location>
</feature>
<organism evidence="9 10">
    <name type="scientific">Thauera sedimentorum</name>
    <dbReference type="NCBI Taxonomy" id="2767595"/>
    <lineage>
        <taxon>Bacteria</taxon>
        <taxon>Pseudomonadati</taxon>
        <taxon>Pseudomonadota</taxon>
        <taxon>Betaproteobacteria</taxon>
        <taxon>Rhodocyclales</taxon>
        <taxon>Zoogloeaceae</taxon>
        <taxon>Thauera</taxon>
    </lineage>
</organism>
<gene>
    <name evidence="9" type="ORF">IFO67_03035</name>
</gene>
<evidence type="ECO:0000256" key="1">
    <source>
        <dbReference type="ARBA" id="ARBA00000085"/>
    </source>
</evidence>
<dbReference type="InterPro" id="IPR001789">
    <property type="entry name" value="Sig_transdc_resp-reg_receiver"/>
</dbReference>
<dbReference type="InterPro" id="IPR004358">
    <property type="entry name" value="Sig_transdc_His_kin-like_C"/>
</dbReference>
<dbReference type="SUPFAM" id="SSF52172">
    <property type="entry name" value="CheY-like"/>
    <property type="match status" value="1"/>
</dbReference>
<dbReference type="InterPro" id="IPR036097">
    <property type="entry name" value="HisK_dim/P_sf"/>
</dbReference>
<dbReference type="Pfam" id="PF11845">
    <property type="entry name" value="Tll0287-like"/>
    <property type="match status" value="1"/>
</dbReference>
<keyword evidence="10" id="KW-1185">Reference proteome</keyword>
<evidence type="ECO:0000256" key="2">
    <source>
        <dbReference type="ARBA" id="ARBA00012438"/>
    </source>
</evidence>
<dbReference type="InterPro" id="IPR003594">
    <property type="entry name" value="HATPase_dom"/>
</dbReference>
<dbReference type="Pfam" id="PF00512">
    <property type="entry name" value="HisKA"/>
    <property type="match status" value="1"/>
</dbReference>
<sequence length="791" mass="87158">MSESSPDEPQSVGVRSFGLALPAIALALLVGATGVLLYLQAEMREHERVVAIDDARSFASSVLRFRDFYSREIVPRAEQAGMFVSHNYRHIPNSLPLPATFTLEFGDYLSGQSDGFAVNLYSDHPFPWRADDRRLDEFQRAALDHLRKAPDQPYSRVEVRGEGAVLRLAVADRMKPDCVACHNTYRGSPKSDWKVGDIRGVMEVVRPLSRADAALDSGVRNAILMTFMLIGAAVVVLWLVMRRLHLSVGDSQRHAALVWRVNEHLREEIGHRRSVESALRFNEAKLRAIFDGVLEAVVVIDEHGCVVEANQVAAQMFGYPMEELIGCNVGALLPTKDAAEMDDGEAKLFSDGPGHQVVGRRRNGQIFPVSLAVNDVALGQQGFFVGIISDVTERLRHESEMQAARDAALASARLKSEFLANMSHEIRTPMNGVIGMTGLLRETQLDAHQRDLLETVERSSSALLDIINDILDLSKIEAGKLELKRAEFDPVVTVNDVVKLFAGKAREKGIELTCSCEPGLSRWVSGDEGRFRQVLSNLVGNAVKFTDAGKVHVRMTALPGDGECAIHVEDTGIGIPEEHRDQLFEPFMQVDGSTTRQYGGTGLGLAISRELVHKMGGRIDLESREGEGSVFSFTVRFEAPLAPQPAASCDDLPPMLQARPARILVAEDNAVNQRLIRILLEKDGHQVDVVDNGVKAIEHLAEGRCDMVLMDCQMPEMDGFQATEAWRSQEGVRGKGRVPIVALTANAMEGDRERCLAAGMDDYLTKPVDRRRLAEVISRLLRRDAANGQDT</sequence>
<dbReference type="InterPro" id="IPR005467">
    <property type="entry name" value="His_kinase_dom"/>
</dbReference>
<dbReference type="Gene3D" id="3.40.50.2300">
    <property type="match status" value="1"/>
</dbReference>
<dbReference type="PANTHER" id="PTHR45339">
    <property type="entry name" value="HYBRID SIGNAL TRANSDUCTION HISTIDINE KINASE J"/>
    <property type="match status" value="1"/>
</dbReference>
<evidence type="ECO:0000259" key="8">
    <source>
        <dbReference type="PROSITE" id="PS50112"/>
    </source>
</evidence>
<reference evidence="10" key="1">
    <citation type="submission" date="2023-07" db="EMBL/GenBank/DDBJ databases">
        <title>Thauera sp. CAU 1555 isolated from sand of Yaerae Beach.</title>
        <authorList>
            <person name="Kim W."/>
        </authorList>
    </citation>
    <scope>NUCLEOTIDE SEQUENCE [LARGE SCALE GENOMIC DNA]</scope>
    <source>
        <strain evidence="10">CAU 1555</strain>
    </source>
</reference>
<keyword evidence="5" id="KW-1133">Transmembrane helix</keyword>
<dbReference type="CDD" id="cd16922">
    <property type="entry name" value="HATPase_EvgS-ArcB-TorS-like"/>
    <property type="match status" value="1"/>
</dbReference>
<evidence type="ECO:0000256" key="4">
    <source>
        <dbReference type="PROSITE-ProRule" id="PRU00169"/>
    </source>
</evidence>
<dbReference type="CDD" id="cd00130">
    <property type="entry name" value="PAS"/>
    <property type="match status" value="1"/>
</dbReference>
<keyword evidence="5" id="KW-0472">Membrane</keyword>
<feature type="domain" description="Histidine kinase" evidence="6">
    <location>
        <begin position="421"/>
        <end position="639"/>
    </location>
</feature>
<dbReference type="Pfam" id="PF02518">
    <property type="entry name" value="HATPase_c"/>
    <property type="match status" value="1"/>
</dbReference>
<dbReference type="SMART" id="SM00091">
    <property type="entry name" value="PAS"/>
    <property type="match status" value="1"/>
</dbReference>
<feature type="transmembrane region" description="Helical" evidence="5">
    <location>
        <begin position="222"/>
        <end position="241"/>
    </location>
</feature>
<dbReference type="Pfam" id="PF13426">
    <property type="entry name" value="PAS_9"/>
    <property type="match status" value="1"/>
</dbReference>
<dbReference type="SUPFAM" id="SSF55874">
    <property type="entry name" value="ATPase domain of HSP90 chaperone/DNA topoisomerase II/histidine kinase"/>
    <property type="match status" value="1"/>
</dbReference>
<evidence type="ECO:0000256" key="5">
    <source>
        <dbReference type="SAM" id="Phobius"/>
    </source>
</evidence>
<dbReference type="PANTHER" id="PTHR45339:SF6">
    <property type="entry name" value="SENSORY HISTIDINE PROTEIN KINASE"/>
    <property type="match status" value="1"/>
</dbReference>
<dbReference type="NCBIfam" id="TIGR00229">
    <property type="entry name" value="sensory_box"/>
    <property type="match status" value="1"/>
</dbReference>
<evidence type="ECO:0000256" key="3">
    <source>
        <dbReference type="ARBA" id="ARBA00022553"/>
    </source>
</evidence>
<dbReference type="InterPro" id="IPR011006">
    <property type="entry name" value="CheY-like_superfamily"/>
</dbReference>
<dbReference type="SUPFAM" id="SSF55785">
    <property type="entry name" value="PYP-like sensor domain (PAS domain)"/>
    <property type="match status" value="1"/>
</dbReference>
<dbReference type="RefSeq" id="WP_187716668.1">
    <property type="nucleotide sequence ID" value="NZ_JACTAH010000001.1"/>
</dbReference>
<dbReference type="Gene3D" id="3.30.565.10">
    <property type="entry name" value="Histidine kinase-like ATPase, C-terminal domain"/>
    <property type="match status" value="1"/>
</dbReference>
<keyword evidence="3 4" id="KW-0597">Phosphoprotein</keyword>
<comment type="catalytic activity">
    <reaction evidence="1">
        <text>ATP + protein L-histidine = ADP + protein N-phospho-L-histidine.</text>
        <dbReference type="EC" id="2.7.13.3"/>
    </reaction>
</comment>
<dbReference type="InterPro" id="IPR021796">
    <property type="entry name" value="Tll0287-like_dom"/>
</dbReference>
<evidence type="ECO:0000313" key="9">
    <source>
        <dbReference type="EMBL" id="MBD8501849.1"/>
    </source>
</evidence>
<evidence type="ECO:0000313" key="10">
    <source>
        <dbReference type="Proteomes" id="UP000603602"/>
    </source>
</evidence>
<dbReference type="Gene3D" id="1.10.287.130">
    <property type="match status" value="1"/>
</dbReference>
<feature type="transmembrane region" description="Helical" evidence="5">
    <location>
        <begin position="20"/>
        <end position="39"/>
    </location>
</feature>
<dbReference type="CDD" id="cd17546">
    <property type="entry name" value="REC_hyHK_CKI1_RcsC-like"/>
    <property type="match status" value="1"/>
</dbReference>
<dbReference type="Proteomes" id="UP000603602">
    <property type="component" value="Unassembled WGS sequence"/>
</dbReference>
<dbReference type="InterPro" id="IPR000014">
    <property type="entry name" value="PAS"/>
</dbReference>
<accession>A0ABR9B657</accession>
<dbReference type="PRINTS" id="PR00344">
    <property type="entry name" value="BCTRLSENSOR"/>
</dbReference>
<name>A0ABR9B657_9RHOO</name>
<dbReference type="PROSITE" id="PS50110">
    <property type="entry name" value="RESPONSE_REGULATORY"/>
    <property type="match status" value="1"/>
</dbReference>
<proteinExistence type="predicted"/>
<evidence type="ECO:0000259" key="7">
    <source>
        <dbReference type="PROSITE" id="PS50110"/>
    </source>
</evidence>
<dbReference type="InterPro" id="IPR036890">
    <property type="entry name" value="HATPase_C_sf"/>
</dbReference>
<feature type="domain" description="Response regulatory" evidence="7">
    <location>
        <begin position="662"/>
        <end position="781"/>
    </location>
</feature>
<keyword evidence="5" id="KW-0812">Transmembrane</keyword>
<dbReference type="InterPro" id="IPR003661">
    <property type="entry name" value="HisK_dim/P_dom"/>
</dbReference>